<dbReference type="Proteomes" id="UP000006044">
    <property type="component" value="Unassembled WGS sequence"/>
</dbReference>
<sequence>MKNINEMDSHVNQNESSNQLSGKVRRSFRRFIRVAIVLLLLVGGAFFYVRYYFVFGSGVKAGTLNYVVKKGYVFKTYEGILIMEGFRTESRGTLQSNQFVFSVDNANLADSLMRLSGRHVELKYNEYLGALPWRGYSNFIVEEILSVK</sequence>
<accession>K0XEL7</accession>
<comment type="caution">
    <text evidence="2">The sequence shown here is derived from an EMBL/GenBank/DDBJ whole genome shotgun (WGS) entry which is preliminary data.</text>
</comment>
<evidence type="ECO:0000256" key="1">
    <source>
        <dbReference type="SAM" id="Phobius"/>
    </source>
</evidence>
<dbReference type="HOGENOM" id="CLU_136707_1_0_10"/>
<evidence type="ECO:0000313" key="3">
    <source>
        <dbReference type="Proteomes" id="UP000006044"/>
    </source>
</evidence>
<proteinExistence type="predicted"/>
<dbReference type="eggNOG" id="ENOG5031C6A">
    <property type="taxonomic scope" value="Bacteria"/>
</dbReference>
<keyword evidence="1" id="KW-0472">Membrane</keyword>
<dbReference type="AlphaFoldDB" id="K0XEL7"/>
<name>K0XEL7_9BACT</name>
<keyword evidence="1" id="KW-1133">Transmembrane helix</keyword>
<keyword evidence="3" id="KW-1185">Reference proteome</keyword>
<dbReference type="PATRIC" id="fig|742726.3.peg.503"/>
<feature type="transmembrane region" description="Helical" evidence="1">
    <location>
        <begin position="31"/>
        <end position="53"/>
    </location>
</feature>
<protein>
    <recommendedName>
        <fullName evidence="4">6-phosphogluconate dehydrogenase</fullName>
    </recommendedName>
</protein>
<organism evidence="2 3">
    <name type="scientific">Barnesiella intestinihominis YIT 11860</name>
    <dbReference type="NCBI Taxonomy" id="742726"/>
    <lineage>
        <taxon>Bacteria</taxon>
        <taxon>Pseudomonadati</taxon>
        <taxon>Bacteroidota</taxon>
        <taxon>Bacteroidia</taxon>
        <taxon>Bacteroidales</taxon>
        <taxon>Barnesiellaceae</taxon>
        <taxon>Barnesiella</taxon>
    </lineage>
</organism>
<keyword evidence="1" id="KW-0812">Transmembrane</keyword>
<gene>
    <name evidence="2" type="ORF">HMPREF9448_00486</name>
</gene>
<dbReference type="EMBL" id="ADLE01000001">
    <property type="protein sequence ID" value="EJZ66309.1"/>
    <property type="molecule type" value="Genomic_DNA"/>
</dbReference>
<reference evidence="2 3" key="1">
    <citation type="submission" date="2012-08" db="EMBL/GenBank/DDBJ databases">
        <title>The Genome Sequence of Barnesiella intestinihominis YIT 11860.</title>
        <authorList>
            <consortium name="The Broad Institute Genome Sequencing Platform"/>
            <person name="Earl A."/>
            <person name="Ward D."/>
            <person name="Feldgarden M."/>
            <person name="Gevers D."/>
            <person name="Morotomi M."/>
            <person name="Walker B."/>
            <person name="Young S.K."/>
            <person name="Zeng Q."/>
            <person name="Gargeya S."/>
            <person name="Fitzgerald M."/>
            <person name="Haas B."/>
            <person name="Abouelleil A."/>
            <person name="Alvarado L."/>
            <person name="Arachchi H.M."/>
            <person name="Berlin A.M."/>
            <person name="Chapman S.B."/>
            <person name="Goldberg J."/>
            <person name="Griggs A."/>
            <person name="Gujja S."/>
            <person name="Hansen M."/>
            <person name="Howarth C."/>
            <person name="Imamovic A."/>
            <person name="Larimer J."/>
            <person name="McCowen C."/>
            <person name="Montmayeur A."/>
            <person name="Murphy C."/>
            <person name="Neiman D."/>
            <person name="Pearson M."/>
            <person name="Priest M."/>
            <person name="Roberts A."/>
            <person name="Saif S."/>
            <person name="Shea T."/>
            <person name="Sisk P."/>
            <person name="Sykes S."/>
            <person name="Wortman J."/>
            <person name="Nusbaum C."/>
            <person name="Birren B."/>
        </authorList>
    </citation>
    <scope>NUCLEOTIDE SEQUENCE [LARGE SCALE GENOMIC DNA]</scope>
    <source>
        <strain evidence="2 3">YIT 11860</strain>
    </source>
</reference>
<dbReference type="STRING" id="742726.HMPREF9448_00486"/>
<evidence type="ECO:0000313" key="2">
    <source>
        <dbReference type="EMBL" id="EJZ66309.1"/>
    </source>
</evidence>
<evidence type="ECO:0008006" key="4">
    <source>
        <dbReference type="Google" id="ProtNLM"/>
    </source>
</evidence>